<evidence type="ECO:0000259" key="10">
    <source>
        <dbReference type="PROSITE" id="PS50109"/>
    </source>
</evidence>
<dbReference type="AlphaFoldDB" id="A0A5E8C3W9"/>
<dbReference type="Pfam" id="PF02518">
    <property type="entry name" value="HATPase_c"/>
    <property type="match status" value="1"/>
</dbReference>
<dbReference type="Gene3D" id="3.30.565.10">
    <property type="entry name" value="Histidine kinase-like ATPase, C-terminal domain"/>
    <property type="match status" value="1"/>
</dbReference>
<evidence type="ECO:0000256" key="6">
    <source>
        <dbReference type="ARBA" id="ARBA00023128"/>
    </source>
</evidence>
<name>A0A5E8C3W9_9ASCO</name>
<dbReference type="InterPro" id="IPR039028">
    <property type="entry name" value="BCKD/PDK"/>
</dbReference>
<evidence type="ECO:0000313" key="12">
    <source>
        <dbReference type="Proteomes" id="UP000398389"/>
    </source>
</evidence>
<dbReference type="InterPro" id="IPR005467">
    <property type="entry name" value="His_kinase_dom"/>
</dbReference>
<dbReference type="Gene3D" id="1.20.140.20">
    <property type="entry name" value="Alpha-ketoacid/pyruvate dehydrogenase kinase, N-terminal domain"/>
    <property type="match status" value="1"/>
</dbReference>
<keyword evidence="3 8" id="KW-0547">Nucleotide-binding</keyword>
<feature type="region of interest" description="Disordered" evidence="9">
    <location>
        <begin position="117"/>
        <end position="148"/>
    </location>
</feature>
<dbReference type="InterPro" id="IPR004358">
    <property type="entry name" value="Sig_transdc_His_kin-like_C"/>
</dbReference>
<dbReference type="InterPro" id="IPR003594">
    <property type="entry name" value="HATPase_dom"/>
</dbReference>
<dbReference type="GO" id="GO:0005524">
    <property type="term" value="F:ATP binding"/>
    <property type="evidence" value="ECO:0007669"/>
    <property type="project" value="UniProtKB-UniRule"/>
</dbReference>
<dbReference type="GeneID" id="43585038"/>
<evidence type="ECO:0000256" key="3">
    <source>
        <dbReference type="ARBA" id="ARBA00022741"/>
    </source>
</evidence>
<evidence type="ECO:0000256" key="4">
    <source>
        <dbReference type="ARBA" id="ARBA00022777"/>
    </source>
</evidence>
<keyword evidence="4 8" id="KW-0418">Kinase</keyword>
<evidence type="ECO:0000256" key="9">
    <source>
        <dbReference type="SAM" id="MobiDB-lite"/>
    </source>
</evidence>
<organism evidence="11 12">
    <name type="scientific">Magnusiomyces paraingens</name>
    <dbReference type="NCBI Taxonomy" id="2606893"/>
    <lineage>
        <taxon>Eukaryota</taxon>
        <taxon>Fungi</taxon>
        <taxon>Dikarya</taxon>
        <taxon>Ascomycota</taxon>
        <taxon>Saccharomycotina</taxon>
        <taxon>Dipodascomycetes</taxon>
        <taxon>Dipodascales</taxon>
        <taxon>Dipodascaceae</taxon>
        <taxon>Magnusiomyces</taxon>
    </lineage>
</organism>
<dbReference type="FunFam" id="3.30.565.10:FF:000065">
    <property type="entry name" value="[Pyruvate dehydrogenase (Acetyl-transferring)] kinase mitochondrial"/>
    <property type="match status" value="1"/>
</dbReference>
<protein>
    <recommendedName>
        <fullName evidence="8">Protein-serine/threonine kinase</fullName>
        <ecNumber evidence="8">2.7.11.-</ecNumber>
    </recommendedName>
</protein>
<gene>
    <name evidence="11" type="ORF">SAPINGB_P006226</name>
</gene>
<reference evidence="11 12" key="1">
    <citation type="submission" date="2019-09" db="EMBL/GenBank/DDBJ databases">
        <authorList>
            <person name="Brejova B."/>
        </authorList>
    </citation>
    <scope>NUCLEOTIDE SEQUENCE [LARGE SCALE GENOMIC DNA]</scope>
</reference>
<dbReference type="PROSITE" id="PS50109">
    <property type="entry name" value="HIS_KIN"/>
    <property type="match status" value="1"/>
</dbReference>
<dbReference type="GO" id="GO:0004740">
    <property type="term" value="F:pyruvate dehydrogenase (acetyl-transferring) kinase activity"/>
    <property type="evidence" value="ECO:0007669"/>
    <property type="project" value="UniProtKB-EC"/>
</dbReference>
<evidence type="ECO:0000256" key="2">
    <source>
        <dbReference type="ARBA" id="ARBA00022679"/>
    </source>
</evidence>
<dbReference type="EMBL" id="CABVLU010000005">
    <property type="protein sequence ID" value="VVT58474.1"/>
    <property type="molecule type" value="Genomic_DNA"/>
</dbReference>
<evidence type="ECO:0000256" key="7">
    <source>
        <dbReference type="ARBA" id="ARBA00048201"/>
    </source>
</evidence>
<dbReference type="SMART" id="SM00387">
    <property type="entry name" value="HATPase_c"/>
    <property type="match status" value="1"/>
</dbReference>
<dbReference type="SUPFAM" id="SSF55874">
    <property type="entry name" value="ATPase domain of HSP90 chaperone/DNA topoisomerase II/histidine kinase"/>
    <property type="match status" value="1"/>
</dbReference>
<dbReference type="RefSeq" id="XP_031856829.1">
    <property type="nucleotide sequence ID" value="XM_032000938.1"/>
</dbReference>
<dbReference type="PANTHER" id="PTHR11947">
    <property type="entry name" value="PYRUVATE DEHYDROGENASE KINASE"/>
    <property type="match status" value="1"/>
</dbReference>
<evidence type="ECO:0000256" key="8">
    <source>
        <dbReference type="RuleBase" id="RU366032"/>
    </source>
</evidence>
<dbReference type="PANTHER" id="PTHR11947:SF3">
    <property type="entry name" value="[PYRUVATE DEHYDROGENASE (ACETYL-TRANSFERRING)] KINASE, MITOCHONDRIAL"/>
    <property type="match status" value="1"/>
</dbReference>
<dbReference type="InterPro" id="IPR018955">
    <property type="entry name" value="BCDHK/PDK_N"/>
</dbReference>
<dbReference type="CDD" id="cd16929">
    <property type="entry name" value="HATPase_PDK-like"/>
    <property type="match status" value="1"/>
</dbReference>
<dbReference type="PRINTS" id="PR00344">
    <property type="entry name" value="BCTRLSENSOR"/>
</dbReference>
<dbReference type="Pfam" id="PF10436">
    <property type="entry name" value="BCDHK_Adom3"/>
    <property type="match status" value="1"/>
</dbReference>
<dbReference type="Proteomes" id="UP000398389">
    <property type="component" value="Unassembled WGS sequence"/>
</dbReference>
<dbReference type="SUPFAM" id="SSF69012">
    <property type="entry name" value="alpha-ketoacid dehydrogenase kinase, N-terminal domain"/>
    <property type="match status" value="1"/>
</dbReference>
<feature type="domain" description="Histidine kinase" evidence="10">
    <location>
        <begin position="343"/>
        <end position="469"/>
    </location>
</feature>
<comment type="catalytic activity">
    <reaction evidence="7">
        <text>L-seryl-[pyruvate dehydrogenase E1 alpha subunit] + ATP = O-phospho-L-seryl-[pyruvate dehydrogenase E1 alpha subunit] + ADP + H(+)</text>
        <dbReference type="Rhea" id="RHEA:23052"/>
        <dbReference type="Rhea" id="RHEA-COMP:13689"/>
        <dbReference type="Rhea" id="RHEA-COMP:13690"/>
        <dbReference type="ChEBI" id="CHEBI:15378"/>
        <dbReference type="ChEBI" id="CHEBI:29999"/>
        <dbReference type="ChEBI" id="CHEBI:30616"/>
        <dbReference type="ChEBI" id="CHEBI:83421"/>
        <dbReference type="ChEBI" id="CHEBI:456216"/>
        <dbReference type="EC" id="2.7.11.2"/>
    </reaction>
</comment>
<keyword evidence="2 8" id="KW-0808">Transferase</keyword>
<dbReference type="InterPro" id="IPR036890">
    <property type="entry name" value="HATPase_C_sf"/>
</dbReference>
<dbReference type="OrthoDB" id="241648at2759"/>
<comment type="similarity">
    <text evidence="1 8">Belongs to the PDK/BCKDK protein kinase family.</text>
</comment>
<evidence type="ECO:0000256" key="1">
    <source>
        <dbReference type="ARBA" id="ARBA00006155"/>
    </source>
</evidence>
<evidence type="ECO:0000313" key="11">
    <source>
        <dbReference type="EMBL" id="VVT58474.1"/>
    </source>
</evidence>
<dbReference type="GO" id="GO:0005759">
    <property type="term" value="C:mitochondrial matrix"/>
    <property type="evidence" value="ECO:0007669"/>
    <property type="project" value="UniProtKB-SubCell"/>
</dbReference>
<dbReference type="InterPro" id="IPR036784">
    <property type="entry name" value="AK/P_DHK_N_sf"/>
</dbReference>
<dbReference type="EC" id="2.7.11.-" evidence="8"/>
<evidence type="ECO:0000256" key="5">
    <source>
        <dbReference type="ARBA" id="ARBA00022840"/>
    </source>
</evidence>
<accession>A0A5E8C3W9</accession>
<comment type="subcellular location">
    <subcellularLocation>
        <location evidence="8">Mitochondrion matrix</location>
    </subcellularLocation>
</comment>
<keyword evidence="6 8" id="KW-0496">Mitochondrion</keyword>
<keyword evidence="12" id="KW-1185">Reference proteome</keyword>
<dbReference type="GO" id="GO:0010906">
    <property type="term" value="P:regulation of glucose metabolic process"/>
    <property type="evidence" value="ECO:0007669"/>
    <property type="project" value="TreeGrafter"/>
</dbReference>
<keyword evidence="5 8" id="KW-0067">ATP-binding</keyword>
<sequence length="476" mass="53660">MSGWKLTKSLTNKIYHYARFPATGVSLRQMVQFGGRPSQGTLFRASQFVAEELPIRLAHRVKDLESLPHGLSNMPSIQRVRDWYAQSFQELTELPAPKLDADLKQKLFRPHVLHAAAPSPPSEEIDNHLDHNHHHHHPHARDVAIKPEGPHDAKRAISNRRYFANVEPDTLWPPEIYAYNQDLTTALKKIKRRHDPVVTTVAQGVQEWKDTVAASSRLDAHLAESLVSAAGEYRATPYGDALHHHTLSSPVMDQSVQAFLDRFYMSRIGIRMLIGQHIALNEEPVRDDYVGIIGTAVHVRDMAQAAADNARFICEEWYGLYEAPPVEIVCRPELRFMYVPGHLNHMLFETIKNSLRAVVEKHGIDADFPAVKIIVAEGNEDITIKISDEGGGIPRSEVPYVWTYMYTTVEETPSLEPDFNKSDFKAPMAGFGYGLPISRLYARYFGGDLKLISMEGYGTDVYLHLNRLSSSSEPLG</sequence>
<proteinExistence type="inferred from homology"/>